<dbReference type="SUPFAM" id="SSF57701">
    <property type="entry name" value="Zn2/Cys6 DNA-binding domain"/>
    <property type="match status" value="1"/>
</dbReference>
<dbReference type="PANTHER" id="PTHR31313">
    <property type="entry name" value="TY1 ENHANCER ACTIVATOR"/>
    <property type="match status" value="1"/>
</dbReference>
<evidence type="ECO:0000256" key="2">
    <source>
        <dbReference type="ARBA" id="ARBA00022723"/>
    </source>
</evidence>
<dbReference type="eggNOG" id="ENOG502QV53">
    <property type="taxonomic scope" value="Eukaryota"/>
</dbReference>
<dbReference type="GO" id="GO:0006351">
    <property type="term" value="P:DNA-templated transcription"/>
    <property type="evidence" value="ECO:0007669"/>
    <property type="project" value="InterPro"/>
</dbReference>
<keyword evidence="6" id="KW-0804">Transcription</keyword>
<dbReference type="PANTHER" id="PTHR31313:SF77">
    <property type="entry name" value="ZN(II)2CYS6 TRANSCRIPTION FACTOR (EUROFUNG)"/>
    <property type="match status" value="1"/>
</dbReference>
<feature type="region of interest" description="Disordered" evidence="8">
    <location>
        <begin position="81"/>
        <end position="133"/>
    </location>
</feature>
<dbReference type="KEGG" id="glz:GLAREA_06707"/>
<dbReference type="RefSeq" id="XP_008078846.1">
    <property type="nucleotide sequence ID" value="XM_008080655.1"/>
</dbReference>
<evidence type="ECO:0000256" key="5">
    <source>
        <dbReference type="ARBA" id="ARBA00023125"/>
    </source>
</evidence>
<dbReference type="InterPro" id="IPR007219">
    <property type="entry name" value="XnlR_reg_dom"/>
</dbReference>
<keyword evidence="7" id="KW-0539">Nucleus</keyword>
<dbReference type="Gene3D" id="4.10.240.10">
    <property type="entry name" value="Zn(2)-C6 fungal-type DNA-binding domain"/>
    <property type="match status" value="1"/>
</dbReference>
<dbReference type="CDD" id="cd00067">
    <property type="entry name" value="GAL4"/>
    <property type="match status" value="1"/>
</dbReference>
<evidence type="ECO:0000259" key="9">
    <source>
        <dbReference type="PROSITE" id="PS50048"/>
    </source>
</evidence>
<accession>S3D996</accession>
<keyword evidence="5 10" id="KW-0238">DNA-binding</keyword>
<dbReference type="OMA" id="TQQQDGF"/>
<evidence type="ECO:0000256" key="4">
    <source>
        <dbReference type="ARBA" id="ARBA00023015"/>
    </source>
</evidence>
<evidence type="ECO:0000313" key="10">
    <source>
        <dbReference type="EMBL" id="EPE33694.1"/>
    </source>
</evidence>
<dbReference type="CDD" id="cd12148">
    <property type="entry name" value="fungal_TF_MHR"/>
    <property type="match status" value="1"/>
</dbReference>
<dbReference type="GeneID" id="19465760"/>
<dbReference type="GO" id="GO:0003677">
    <property type="term" value="F:DNA binding"/>
    <property type="evidence" value="ECO:0007669"/>
    <property type="project" value="UniProtKB-KW"/>
</dbReference>
<evidence type="ECO:0000313" key="11">
    <source>
        <dbReference type="Proteomes" id="UP000016922"/>
    </source>
</evidence>
<reference evidence="10 11" key="1">
    <citation type="journal article" date="2013" name="BMC Genomics">
        <title>Genomics-driven discovery of the pneumocandin biosynthetic gene cluster in the fungus Glarea lozoyensis.</title>
        <authorList>
            <person name="Chen L."/>
            <person name="Yue Q."/>
            <person name="Zhang X."/>
            <person name="Xiang M."/>
            <person name="Wang C."/>
            <person name="Li S."/>
            <person name="Che Y."/>
            <person name="Ortiz-Lopez F.J."/>
            <person name="Bills G.F."/>
            <person name="Liu X."/>
            <person name="An Z."/>
        </authorList>
    </citation>
    <scope>NUCLEOTIDE SEQUENCE [LARGE SCALE GENOMIC DNA]</scope>
    <source>
        <strain evidence="11">ATCC 20868 / MF5171</strain>
    </source>
</reference>
<keyword evidence="4" id="KW-0805">Transcription regulation</keyword>
<dbReference type="PROSITE" id="PS50048">
    <property type="entry name" value="ZN2_CY6_FUNGAL_2"/>
    <property type="match status" value="1"/>
</dbReference>
<dbReference type="OrthoDB" id="2154091at2759"/>
<feature type="compositionally biased region" description="Polar residues" evidence="8">
    <location>
        <begin position="98"/>
        <end position="123"/>
    </location>
</feature>
<proteinExistence type="predicted"/>
<feature type="domain" description="Zn(2)-C6 fungal-type" evidence="9">
    <location>
        <begin position="16"/>
        <end position="46"/>
    </location>
</feature>
<evidence type="ECO:0000256" key="1">
    <source>
        <dbReference type="ARBA" id="ARBA00004123"/>
    </source>
</evidence>
<dbReference type="Proteomes" id="UP000016922">
    <property type="component" value="Unassembled WGS sequence"/>
</dbReference>
<gene>
    <name evidence="10" type="ORF">GLAREA_06707</name>
</gene>
<organism evidence="10 11">
    <name type="scientific">Glarea lozoyensis (strain ATCC 20868 / MF5171)</name>
    <dbReference type="NCBI Taxonomy" id="1116229"/>
    <lineage>
        <taxon>Eukaryota</taxon>
        <taxon>Fungi</taxon>
        <taxon>Dikarya</taxon>
        <taxon>Ascomycota</taxon>
        <taxon>Pezizomycotina</taxon>
        <taxon>Leotiomycetes</taxon>
        <taxon>Helotiales</taxon>
        <taxon>Helotiaceae</taxon>
        <taxon>Glarea</taxon>
    </lineage>
</organism>
<name>S3D996_GLAL2</name>
<protein>
    <submittedName>
        <fullName evidence="10">Zn2/Cys6 DNA-binding protein</fullName>
    </submittedName>
</protein>
<evidence type="ECO:0000256" key="8">
    <source>
        <dbReference type="SAM" id="MobiDB-lite"/>
    </source>
</evidence>
<dbReference type="InterPro" id="IPR051615">
    <property type="entry name" value="Transcr_Regulatory_Elem"/>
</dbReference>
<dbReference type="PROSITE" id="PS00463">
    <property type="entry name" value="ZN2_CY6_FUNGAL_1"/>
    <property type="match status" value="1"/>
</dbReference>
<keyword evidence="3" id="KW-0862">Zinc</keyword>
<evidence type="ECO:0000256" key="7">
    <source>
        <dbReference type="ARBA" id="ARBA00023242"/>
    </source>
</evidence>
<dbReference type="InterPro" id="IPR036864">
    <property type="entry name" value="Zn2-C6_fun-type_DNA-bd_sf"/>
</dbReference>
<keyword evidence="11" id="KW-1185">Reference proteome</keyword>
<dbReference type="Pfam" id="PF00172">
    <property type="entry name" value="Zn_clus"/>
    <property type="match status" value="1"/>
</dbReference>
<dbReference type="GO" id="GO:0008270">
    <property type="term" value="F:zinc ion binding"/>
    <property type="evidence" value="ECO:0007669"/>
    <property type="project" value="InterPro"/>
</dbReference>
<evidence type="ECO:0000256" key="6">
    <source>
        <dbReference type="ARBA" id="ARBA00023163"/>
    </source>
</evidence>
<dbReference type="GO" id="GO:0000981">
    <property type="term" value="F:DNA-binding transcription factor activity, RNA polymerase II-specific"/>
    <property type="evidence" value="ECO:0007669"/>
    <property type="project" value="InterPro"/>
</dbReference>
<evidence type="ECO:0000256" key="3">
    <source>
        <dbReference type="ARBA" id="ARBA00022833"/>
    </source>
</evidence>
<dbReference type="InterPro" id="IPR001138">
    <property type="entry name" value="Zn2Cys6_DnaBD"/>
</dbReference>
<dbReference type="SMART" id="SM00906">
    <property type="entry name" value="Fungal_trans"/>
    <property type="match status" value="1"/>
</dbReference>
<dbReference type="Pfam" id="PF04082">
    <property type="entry name" value="Fungal_trans"/>
    <property type="match status" value="1"/>
</dbReference>
<keyword evidence="2" id="KW-0479">Metal-binding</keyword>
<dbReference type="AlphaFoldDB" id="S3D996"/>
<dbReference type="HOGENOM" id="CLU_007003_5_0_1"/>
<comment type="subcellular location">
    <subcellularLocation>
        <location evidence="1">Nucleus</location>
    </subcellularLocation>
</comment>
<sequence length="861" mass="97227">MSHDTTGQVQKHITTACTYCRRRKVKCDGVSPTCSNCRLYKQTCEYNLGEDRRKLSKKKHIESLSQRIQLLEELLRLNGIEFPPDENDKSPPSEGAAANSTSKDTKRSLNGQSAPQEQGSYQLPPTIIPDNSLASQTGNLVQQSEFQMDFMSNDVPQQDYSMTWDVFMPEQKSSQITSSTNPLHNEFTGGISDAAWPPQNPVGNVDFAYDDGTAVTPLSTNNLSHVIGSHEIPQIQKLNNGSRRTHSFTEWHDDNSWAPQDNLRHIPALELPRSDEMIDQLSARMGSFQIAEDGQLRYFGATSNLHILHNGASSLSSTPTRSVRTEGALALQRAGLAQEVSPEFEQHLEKLYFSWEDPAIHVVDKEMYYSEQEKYNNGEDGTSFYSETLKNAICAIGANLTPKSRQGLLESDPELFSSRAKTLLEIEMDSPSVATVQALVIMSASEAAFTRDARGWIYSGMAVRISADLGLHLDLSRHVQDGQLTSHELDVRRTTFWGVFIHDNMWSLYVGRPWGINIRDISISRPPTGLDRVRNKIWKPYYDEMDAADSENEKPGLYDPVEACADSNVSLCAMMRRLSRILYSGRDLSDAELRDFASDMRREFAQWHESLPEELAVDLLNDEKMYLPHVLQLHMQFHAVSIFLHRPFFSRNVRDQEVSTQAQRSCVEAAQSTTKLLRIYRKQHTLRQTNIQIVHLLFTASLIHIYNTCSSSGKAAETAMADLQFCCQALGEIGVAYKNSTRALEVIICIKQEWQRKANAMRRKRTGSVVNLHNGEGMQRKRRVTDDRQRERPRIIQPTDEPAQYDAWQDSHQFGHDNSINRLARDIFPVVGTFPDESFGYGFLNTEASNGNMRNGSVNGG</sequence>
<dbReference type="GO" id="GO:0005634">
    <property type="term" value="C:nucleus"/>
    <property type="evidence" value="ECO:0007669"/>
    <property type="project" value="UniProtKB-SubCell"/>
</dbReference>
<dbReference type="EMBL" id="KE145357">
    <property type="protein sequence ID" value="EPE33694.1"/>
    <property type="molecule type" value="Genomic_DNA"/>
</dbReference>
<dbReference type="SMART" id="SM00066">
    <property type="entry name" value="GAL4"/>
    <property type="match status" value="1"/>
</dbReference>